<evidence type="ECO:0000256" key="12">
    <source>
        <dbReference type="SAM" id="MobiDB-lite"/>
    </source>
</evidence>
<dbReference type="InterPro" id="IPR017441">
    <property type="entry name" value="Protein_kinase_ATP_BS"/>
</dbReference>
<evidence type="ECO:0000256" key="11">
    <source>
        <dbReference type="PROSITE-ProRule" id="PRU10141"/>
    </source>
</evidence>
<evidence type="ECO:0000313" key="15">
    <source>
        <dbReference type="Proteomes" id="UP001420932"/>
    </source>
</evidence>
<dbReference type="SMART" id="SM00220">
    <property type="entry name" value="S_TKc"/>
    <property type="match status" value="1"/>
</dbReference>
<keyword evidence="7" id="KW-0418">Kinase</keyword>
<keyword evidence="8 11" id="KW-0067">ATP-binding</keyword>
<comment type="caution">
    <text evidence="14">The sequence shown here is derived from an EMBL/GenBank/DDBJ whole genome shotgun (WGS) entry which is preliminary data.</text>
</comment>
<evidence type="ECO:0000256" key="7">
    <source>
        <dbReference type="ARBA" id="ARBA00022777"/>
    </source>
</evidence>
<evidence type="ECO:0000256" key="3">
    <source>
        <dbReference type="ARBA" id="ARBA00022527"/>
    </source>
</evidence>
<dbReference type="PANTHER" id="PTHR24055">
    <property type="entry name" value="MITOGEN-ACTIVATED PROTEIN KINASE"/>
    <property type="match status" value="1"/>
</dbReference>
<comment type="catalytic activity">
    <reaction evidence="10">
        <text>L-seryl-[protein] + ATP = O-phospho-L-seryl-[protein] + ADP + H(+)</text>
        <dbReference type="Rhea" id="RHEA:17989"/>
        <dbReference type="Rhea" id="RHEA-COMP:9863"/>
        <dbReference type="Rhea" id="RHEA-COMP:11604"/>
        <dbReference type="ChEBI" id="CHEBI:15378"/>
        <dbReference type="ChEBI" id="CHEBI:29999"/>
        <dbReference type="ChEBI" id="CHEBI:30616"/>
        <dbReference type="ChEBI" id="CHEBI:83421"/>
        <dbReference type="ChEBI" id="CHEBI:456216"/>
        <dbReference type="EC" id="2.7.11.22"/>
    </reaction>
</comment>
<feature type="compositionally biased region" description="Polar residues" evidence="12">
    <location>
        <begin position="540"/>
        <end position="560"/>
    </location>
</feature>
<dbReference type="PROSITE" id="PS50011">
    <property type="entry name" value="PROTEIN_KINASE_DOM"/>
    <property type="match status" value="1"/>
</dbReference>
<dbReference type="FunFam" id="3.30.200.20:FF:000262">
    <property type="entry name" value="cyclin-dependent kinase F-4-like"/>
    <property type="match status" value="1"/>
</dbReference>
<protein>
    <recommendedName>
        <fullName evidence="2">cyclin-dependent kinase</fullName>
        <ecNumber evidence="2">2.7.11.22</ecNumber>
    </recommendedName>
</protein>
<organism evidence="14 15">
    <name type="scientific">Stephania yunnanensis</name>
    <dbReference type="NCBI Taxonomy" id="152371"/>
    <lineage>
        <taxon>Eukaryota</taxon>
        <taxon>Viridiplantae</taxon>
        <taxon>Streptophyta</taxon>
        <taxon>Embryophyta</taxon>
        <taxon>Tracheophyta</taxon>
        <taxon>Spermatophyta</taxon>
        <taxon>Magnoliopsida</taxon>
        <taxon>Ranunculales</taxon>
        <taxon>Menispermaceae</taxon>
        <taxon>Menispermoideae</taxon>
        <taxon>Cissampelideae</taxon>
        <taxon>Stephania</taxon>
    </lineage>
</organism>
<name>A0AAP0IRL9_9MAGN</name>
<evidence type="ECO:0000256" key="1">
    <source>
        <dbReference type="ARBA" id="ARBA00006485"/>
    </source>
</evidence>
<keyword evidence="6 11" id="KW-0547">Nucleotide-binding</keyword>
<dbReference type="AlphaFoldDB" id="A0AAP0IRL9"/>
<comment type="similarity">
    <text evidence="1">Belongs to the protein kinase superfamily. CMGC Ser/Thr protein kinase family. CDC2/CDKX subfamily.</text>
</comment>
<evidence type="ECO:0000256" key="8">
    <source>
        <dbReference type="ARBA" id="ARBA00022840"/>
    </source>
</evidence>
<dbReference type="EC" id="2.7.11.22" evidence="2"/>
<evidence type="ECO:0000256" key="9">
    <source>
        <dbReference type="ARBA" id="ARBA00047811"/>
    </source>
</evidence>
<dbReference type="GO" id="GO:0005524">
    <property type="term" value="F:ATP binding"/>
    <property type="evidence" value="ECO:0007669"/>
    <property type="project" value="UniProtKB-UniRule"/>
</dbReference>
<dbReference type="FunFam" id="1.10.510.10:FF:000104">
    <property type="entry name" value="serine/threonine-protein kinase MAK isoform X1"/>
    <property type="match status" value="1"/>
</dbReference>
<dbReference type="InterPro" id="IPR000719">
    <property type="entry name" value="Prot_kinase_dom"/>
</dbReference>
<evidence type="ECO:0000256" key="5">
    <source>
        <dbReference type="ARBA" id="ARBA00022679"/>
    </source>
</evidence>
<dbReference type="Proteomes" id="UP001420932">
    <property type="component" value="Unassembled WGS sequence"/>
</dbReference>
<feature type="region of interest" description="Disordered" evidence="12">
    <location>
        <begin position="585"/>
        <end position="611"/>
    </location>
</feature>
<dbReference type="CDD" id="cd07830">
    <property type="entry name" value="STKc_MAK_like"/>
    <property type="match status" value="1"/>
</dbReference>
<keyword evidence="4" id="KW-0597">Phosphoprotein</keyword>
<evidence type="ECO:0000256" key="10">
    <source>
        <dbReference type="ARBA" id="ARBA00048367"/>
    </source>
</evidence>
<keyword evidence="3" id="KW-0723">Serine/threonine-protein kinase</keyword>
<keyword evidence="5" id="KW-0808">Transferase</keyword>
<dbReference type="Gene3D" id="3.30.200.20">
    <property type="entry name" value="Phosphorylase Kinase, domain 1"/>
    <property type="match status" value="1"/>
</dbReference>
<dbReference type="EMBL" id="JBBNAF010000008">
    <property type="protein sequence ID" value="KAK9120394.1"/>
    <property type="molecule type" value="Genomic_DNA"/>
</dbReference>
<gene>
    <name evidence="14" type="ORF">Syun_018011</name>
</gene>
<feature type="domain" description="Protein kinase" evidence="13">
    <location>
        <begin position="214"/>
        <end position="504"/>
    </location>
</feature>
<reference evidence="14 15" key="1">
    <citation type="submission" date="2024-01" db="EMBL/GenBank/DDBJ databases">
        <title>Genome assemblies of Stephania.</title>
        <authorList>
            <person name="Yang L."/>
        </authorList>
    </citation>
    <scope>NUCLEOTIDE SEQUENCE [LARGE SCALE GENOMIC DNA]</scope>
    <source>
        <strain evidence="14">YNDBR</strain>
        <tissue evidence="14">Leaf</tissue>
    </source>
</reference>
<dbReference type="InterPro" id="IPR008271">
    <property type="entry name" value="Ser/Thr_kinase_AS"/>
</dbReference>
<feature type="region of interest" description="Disordered" evidence="12">
    <location>
        <begin position="535"/>
        <end position="560"/>
    </location>
</feature>
<dbReference type="Gene3D" id="1.10.510.10">
    <property type="entry name" value="Transferase(Phosphotransferase) domain 1"/>
    <property type="match status" value="1"/>
</dbReference>
<evidence type="ECO:0000256" key="2">
    <source>
        <dbReference type="ARBA" id="ARBA00012425"/>
    </source>
</evidence>
<feature type="binding site" evidence="11">
    <location>
        <position position="244"/>
    </location>
    <ligand>
        <name>ATP</name>
        <dbReference type="ChEBI" id="CHEBI:30616"/>
    </ligand>
</feature>
<dbReference type="InterPro" id="IPR011009">
    <property type="entry name" value="Kinase-like_dom_sf"/>
</dbReference>
<sequence length="684" mass="77127">MIKSGAINRSRVFGVHIVSSSLLLSWNPWRCSVRIGSSGVDLCPSEAREVMPEGSEGSCVSCFDGFVESRDLFVVSVDLAWMRLGFVEDSLIREFSFIGAAKWQNEVGCVNLMLRSSELICIALNNLWLIKSTSSLRIVLVALYSNLQVCIEFDRRGSDLFLEIWSKCTSGPIATIIRFCLPRRANSGEVEDISTSSGDIRQEICYIVQKLLMYKIIKEVGDGTFGSVWRAINKQTGEVVAVKKMKRKYYSWEECINLREVKSLRKMNHPNIVKLKEVIRENDILYFVFEYMDCNLYQLMKDRGKLFSEAEVRNWCFQVFQALAYMHQRGYFHRDLKPENLLVTKDLIKIADFGLAREISSQPPYTEYVSTRWYRAPEVLLQSSIYNSAVGELTVESFYVLDMWAMGAIMAELFTLRPLFPGSSEADEIYKICSVIGTPTQNSWAQGLQLANKIKYQFPQFASVHLSVLVPSASDDAINLITSLCSWDPSKRPTAGEALQHPFFQKCFYIPPSLRARAAAPRTPPHVGARMTMDQKNSKRYSGTLPNKATNNLPTTKTNASFGAGVQRKLEMDYLDANKNEKSVKVTTTTCAPKQQPRYRPPLRNNPSAVYPGKGTIADATEKMEQLSINNKNPGRTMPVRQPVAATLHPTMKAGGWHSGNDLYRSPHNNIPSGRNCYSRKVVG</sequence>
<evidence type="ECO:0000256" key="6">
    <source>
        <dbReference type="ARBA" id="ARBA00022741"/>
    </source>
</evidence>
<dbReference type="Pfam" id="PF00069">
    <property type="entry name" value="Pkinase"/>
    <property type="match status" value="1"/>
</dbReference>
<dbReference type="GO" id="GO:0004693">
    <property type="term" value="F:cyclin-dependent protein serine/threonine kinase activity"/>
    <property type="evidence" value="ECO:0007669"/>
    <property type="project" value="UniProtKB-EC"/>
</dbReference>
<evidence type="ECO:0000259" key="13">
    <source>
        <dbReference type="PROSITE" id="PS50011"/>
    </source>
</evidence>
<dbReference type="SUPFAM" id="SSF56112">
    <property type="entry name" value="Protein kinase-like (PK-like)"/>
    <property type="match status" value="1"/>
</dbReference>
<dbReference type="PROSITE" id="PS00108">
    <property type="entry name" value="PROTEIN_KINASE_ST"/>
    <property type="match status" value="1"/>
</dbReference>
<proteinExistence type="inferred from homology"/>
<evidence type="ECO:0000313" key="14">
    <source>
        <dbReference type="EMBL" id="KAK9120394.1"/>
    </source>
</evidence>
<evidence type="ECO:0000256" key="4">
    <source>
        <dbReference type="ARBA" id="ARBA00022553"/>
    </source>
</evidence>
<keyword evidence="15" id="KW-1185">Reference proteome</keyword>
<dbReference type="InterPro" id="IPR050117">
    <property type="entry name" value="MAPK"/>
</dbReference>
<comment type="catalytic activity">
    <reaction evidence="9">
        <text>L-threonyl-[protein] + ATP = O-phospho-L-threonyl-[protein] + ADP + H(+)</text>
        <dbReference type="Rhea" id="RHEA:46608"/>
        <dbReference type="Rhea" id="RHEA-COMP:11060"/>
        <dbReference type="Rhea" id="RHEA-COMP:11605"/>
        <dbReference type="ChEBI" id="CHEBI:15378"/>
        <dbReference type="ChEBI" id="CHEBI:30013"/>
        <dbReference type="ChEBI" id="CHEBI:30616"/>
        <dbReference type="ChEBI" id="CHEBI:61977"/>
        <dbReference type="ChEBI" id="CHEBI:456216"/>
        <dbReference type="EC" id="2.7.11.22"/>
    </reaction>
</comment>
<accession>A0AAP0IRL9</accession>
<dbReference type="PROSITE" id="PS00107">
    <property type="entry name" value="PROTEIN_KINASE_ATP"/>
    <property type="match status" value="1"/>
</dbReference>